<protein>
    <submittedName>
        <fullName evidence="1">Uncharacterized protein</fullName>
    </submittedName>
</protein>
<organism evidence="1">
    <name type="scientific">marine metagenome</name>
    <dbReference type="NCBI Taxonomy" id="408172"/>
    <lineage>
        <taxon>unclassified sequences</taxon>
        <taxon>metagenomes</taxon>
        <taxon>ecological metagenomes</taxon>
    </lineage>
</organism>
<evidence type="ECO:0000313" key="1">
    <source>
        <dbReference type="EMBL" id="SVA81458.1"/>
    </source>
</evidence>
<sequence>MNVESGVVVPRHQPFDFVGVKDFLIFQRGQIPGTQANGNSGRGTPFQLMKTSFPNKPGKHQRMNMGMEVEQAALGLQTEDPSAQAIADLQEFMKVFLPGLPCAPKQQFAESAYATQITTQQLGDGEGDVPMIHGMNNFQDLFPEQ</sequence>
<proteinExistence type="predicted"/>
<dbReference type="EMBL" id="UINC01019259">
    <property type="protein sequence ID" value="SVA81458.1"/>
    <property type="molecule type" value="Genomic_DNA"/>
</dbReference>
<dbReference type="AlphaFoldDB" id="A0A381YWR0"/>
<gene>
    <name evidence="1" type="ORF">METZ01_LOCUS134312</name>
</gene>
<name>A0A381YWR0_9ZZZZ</name>
<accession>A0A381YWR0</accession>
<reference evidence="1" key="1">
    <citation type="submission" date="2018-05" db="EMBL/GenBank/DDBJ databases">
        <authorList>
            <person name="Lanie J.A."/>
            <person name="Ng W.-L."/>
            <person name="Kazmierczak K.M."/>
            <person name="Andrzejewski T.M."/>
            <person name="Davidsen T.M."/>
            <person name="Wayne K.J."/>
            <person name="Tettelin H."/>
            <person name="Glass J.I."/>
            <person name="Rusch D."/>
            <person name="Podicherti R."/>
            <person name="Tsui H.-C.T."/>
            <person name="Winkler M.E."/>
        </authorList>
    </citation>
    <scope>NUCLEOTIDE SEQUENCE</scope>
</reference>